<feature type="compositionally biased region" description="Pro residues" evidence="6">
    <location>
        <begin position="185"/>
        <end position="202"/>
    </location>
</feature>
<comment type="caution">
    <text evidence="9">The sequence shown here is derived from an EMBL/GenBank/DDBJ whole genome shotgun (WGS) entry which is preliminary data.</text>
</comment>
<feature type="transmembrane region" description="Helical" evidence="7">
    <location>
        <begin position="130"/>
        <end position="148"/>
    </location>
</feature>
<protein>
    <submittedName>
        <fullName evidence="9">PspC domain-containing protein</fullName>
    </submittedName>
</protein>
<name>A0A3N0DRY3_9ACTN</name>
<feature type="transmembrane region" description="Helical" evidence="7">
    <location>
        <begin position="308"/>
        <end position="327"/>
    </location>
</feature>
<evidence type="ECO:0000259" key="8">
    <source>
        <dbReference type="Pfam" id="PF04024"/>
    </source>
</evidence>
<dbReference type="EMBL" id="RJSG01000002">
    <property type="protein sequence ID" value="RNL78389.1"/>
    <property type="molecule type" value="Genomic_DNA"/>
</dbReference>
<reference evidence="9 10" key="1">
    <citation type="submission" date="2018-11" db="EMBL/GenBank/DDBJ databases">
        <authorList>
            <person name="Li F."/>
        </authorList>
    </citation>
    <scope>NUCLEOTIDE SEQUENCE [LARGE SCALE GENOMIC DNA]</scope>
    <source>
        <strain evidence="9 10">KIS18-7</strain>
    </source>
</reference>
<feature type="transmembrane region" description="Helical" evidence="7">
    <location>
        <begin position="61"/>
        <end position="86"/>
    </location>
</feature>
<dbReference type="PANTHER" id="PTHR33885">
    <property type="entry name" value="PHAGE SHOCK PROTEIN C"/>
    <property type="match status" value="1"/>
</dbReference>
<gene>
    <name evidence="9" type="ORF">EFL95_04615</name>
</gene>
<dbReference type="GO" id="GO:0005886">
    <property type="term" value="C:plasma membrane"/>
    <property type="evidence" value="ECO:0007669"/>
    <property type="project" value="UniProtKB-SubCell"/>
</dbReference>
<feature type="transmembrane region" description="Helical" evidence="7">
    <location>
        <begin position="252"/>
        <end position="270"/>
    </location>
</feature>
<dbReference type="InterPro" id="IPR052027">
    <property type="entry name" value="PspC"/>
</dbReference>
<feature type="compositionally biased region" description="Pro residues" evidence="6">
    <location>
        <begin position="12"/>
        <end position="26"/>
    </location>
</feature>
<comment type="subcellular location">
    <subcellularLocation>
        <location evidence="1">Cell membrane</location>
        <topology evidence="1">Single-pass membrane protein</topology>
    </subcellularLocation>
</comment>
<evidence type="ECO:0000256" key="5">
    <source>
        <dbReference type="ARBA" id="ARBA00023136"/>
    </source>
</evidence>
<dbReference type="OrthoDB" id="7359894at2"/>
<dbReference type="Pfam" id="PF04024">
    <property type="entry name" value="PspC"/>
    <property type="match status" value="1"/>
</dbReference>
<evidence type="ECO:0000256" key="7">
    <source>
        <dbReference type="SAM" id="Phobius"/>
    </source>
</evidence>
<keyword evidence="4 7" id="KW-1133">Transmembrane helix</keyword>
<feature type="transmembrane region" description="Helical" evidence="7">
    <location>
        <begin position="106"/>
        <end position="124"/>
    </location>
</feature>
<proteinExistence type="predicted"/>
<keyword evidence="5 7" id="KW-0472">Membrane</keyword>
<evidence type="ECO:0000256" key="1">
    <source>
        <dbReference type="ARBA" id="ARBA00004162"/>
    </source>
</evidence>
<organism evidence="9 10">
    <name type="scientific">Nocardioides marmorisolisilvae</name>
    <dbReference type="NCBI Taxonomy" id="1542737"/>
    <lineage>
        <taxon>Bacteria</taxon>
        <taxon>Bacillati</taxon>
        <taxon>Actinomycetota</taxon>
        <taxon>Actinomycetes</taxon>
        <taxon>Propionibacteriales</taxon>
        <taxon>Nocardioidaceae</taxon>
        <taxon>Nocardioides</taxon>
    </lineage>
</organism>
<evidence type="ECO:0000313" key="10">
    <source>
        <dbReference type="Proteomes" id="UP000277094"/>
    </source>
</evidence>
<evidence type="ECO:0000256" key="2">
    <source>
        <dbReference type="ARBA" id="ARBA00022475"/>
    </source>
</evidence>
<feature type="region of interest" description="Disordered" evidence="6">
    <location>
        <begin position="219"/>
        <end position="242"/>
    </location>
</feature>
<feature type="region of interest" description="Disordered" evidence="6">
    <location>
        <begin position="183"/>
        <end position="204"/>
    </location>
</feature>
<keyword evidence="2" id="KW-1003">Cell membrane</keyword>
<evidence type="ECO:0000256" key="6">
    <source>
        <dbReference type="SAM" id="MobiDB-lite"/>
    </source>
</evidence>
<dbReference type="AlphaFoldDB" id="A0A3N0DRY3"/>
<accession>A0A3N0DRY3</accession>
<keyword evidence="3 7" id="KW-0812">Transmembrane</keyword>
<feature type="transmembrane region" description="Helical" evidence="7">
    <location>
        <begin position="282"/>
        <end position="301"/>
    </location>
</feature>
<sequence>MDDMNETTTDPGTPPGPAPSGFPRPRPSTQDLDRLRRSVDDRYIAGVAGGLGRHFGIDPTVIRVLLAVLTFFGGAGVLIYAACWMFVPEEGNERAPIHVSNEPRKLLILAAVGVGLLLAMGDAFSGGFHTGWSVASLIVIIAIVLIFRDRTDGRKAFRIAQKQAWAEHRARVAAGLAPAYEGAPFTPPATPPTTAPYTPPTANPAEAYATEATTVLPDYATIPPTPPAPPAPPSWQPPQPAYIPPRPKRTGILWFWPTLAMIAIALGVVGVYDGSHHVDGGVYPAVAVAITGVMLLVGSFVGRPGGLFLIGLVSSAALAISAATGGFDFSGQDLEVTPKTAADVQPTYHGTNGQVTLDLTEVSDPQNLAGRTLKVTIKAGEIRVLLPRTVNADVNADFSFAGGIDIPGYSGGGIQDSAERQLVGAKAGKAAPIKLDLHATMGHIEVEVENR</sequence>
<feature type="domain" description="Phage shock protein PspC N-terminal" evidence="8">
    <location>
        <begin position="34"/>
        <end position="90"/>
    </location>
</feature>
<evidence type="ECO:0000256" key="4">
    <source>
        <dbReference type="ARBA" id="ARBA00022989"/>
    </source>
</evidence>
<dbReference type="InterPro" id="IPR007168">
    <property type="entry name" value="Phageshock_PspC_N"/>
</dbReference>
<evidence type="ECO:0000256" key="3">
    <source>
        <dbReference type="ARBA" id="ARBA00022692"/>
    </source>
</evidence>
<feature type="region of interest" description="Disordered" evidence="6">
    <location>
        <begin position="1"/>
        <end position="31"/>
    </location>
</feature>
<dbReference type="Proteomes" id="UP000277094">
    <property type="component" value="Unassembled WGS sequence"/>
</dbReference>
<feature type="compositionally biased region" description="Pro residues" evidence="6">
    <location>
        <begin position="223"/>
        <end position="242"/>
    </location>
</feature>
<dbReference type="PANTHER" id="PTHR33885:SF3">
    <property type="entry name" value="PHAGE SHOCK PROTEIN C"/>
    <property type="match status" value="1"/>
</dbReference>
<evidence type="ECO:0000313" key="9">
    <source>
        <dbReference type="EMBL" id="RNL78389.1"/>
    </source>
</evidence>
<keyword evidence="10" id="KW-1185">Reference proteome</keyword>